<keyword evidence="2" id="KW-1185">Reference proteome</keyword>
<protein>
    <submittedName>
        <fullName evidence="1">Uncharacterized protein</fullName>
    </submittedName>
</protein>
<dbReference type="Proteomes" id="UP000094669">
    <property type="component" value="Unassembled WGS sequence"/>
</dbReference>
<dbReference type="EMBL" id="MCRM02000021">
    <property type="protein sequence ID" value="PNV73636.1"/>
    <property type="molecule type" value="Genomic_DNA"/>
</dbReference>
<evidence type="ECO:0000313" key="1">
    <source>
        <dbReference type="EMBL" id="PNV73636.1"/>
    </source>
</evidence>
<proteinExistence type="predicted"/>
<name>A0ABX4YF24_9LEPT</name>
<reference evidence="1" key="1">
    <citation type="submission" date="2018-01" db="EMBL/GenBank/DDBJ databases">
        <title>Genomic characterization of Leptospira inadai serogroup Lyme isolated from captured rat in Brazil and comparative analysis with human reference strain.</title>
        <authorList>
            <person name="Moreno L.Z."/>
            <person name="Loureiro A.P."/>
            <person name="Miraglia F."/>
            <person name="Kremer F.S."/>
            <person name="Eslabao M.R."/>
            <person name="Dellagostin O.A."/>
            <person name="Lilenbaum W."/>
            <person name="Moreno A.M."/>
        </authorList>
    </citation>
    <scope>NUCLEOTIDE SEQUENCE [LARGE SCALE GENOMIC DNA]</scope>
    <source>
        <strain evidence="1">M34/99</strain>
    </source>
</reference>
<comment type="caution">
    <text evidence="1">The sequence shown here is derived from an EMBL/GenBank/DDBJ whole genome shotgun (WGS) entry which is preliminary data.</text>
</comment>
<sequence>MDQNCFWRTKMEESLYLISYLSDSGEEIRPIGYNLFDFKNAILEIEKLCSGNGKLDRCKFHLNEIKYK</sequence>
<gene>
    <name evidence="1" type="ORF">BES34_016400</name>
</gene>
<evidence type="ECO:0000313" key="2">
    <source>
        <dbReference type="Proteomes" id="UP000094669"/>
    </source>
</evidence>
<accession>A0ABX4YF24</accession>
<organism evidence="1 2">
    <name type="scientific">Leptospira inadai serovar Lyme</name>
    <dbReference type="NCBI Taxonomy" id="293084"/>
    <lineage>
        <taxon>Bacteria</taxon>
        <taxon>Pseudomonadati</taxon>
        <taxon>Spirochaetota</taxon>
        <taxon>Spirochaetia</taxon>
        <taxon>Leptospirales</taxon>
        <taxon>Leptospiraceae</taxon>
        <taxon>Leptospira</taxon>
    </lineage>
</organism>